<feature type="compositionally biased region" description="Polar residues" evidence="1">
    <location>
        <begin position="34"/>
        <end position="48"/>
    </location>
</feature>
<feature type="compositionally biased region" description="Basic residues" evidence="1">
    <location>
        <begin position="54"/>
        <end position="64"/>
    </location>
</feature>
<keyword evidence="3" id="KW-1185">Reference proteome</keyword>
<feature type="compositionally biased region" description="Basic residues" evidence="1">
    <location>
        <begin position="12"/>
        <end position="23"/>
    </location>
</feature>
<feature type="compositionally biased region" description="Basic residues" evidence="1">
    <location>
        <begin position="71"/>
        <end position="80"/>
    </location>
</feature>
<evidence type="ECO:0000256" key="1">
    <source>
        <dbReference type="SAM" id="MobiDB-lite"/>
    </source>
</evidence>
<feature type="region of interest" description="Disordered" evidence="1">
    <location>
        <begin position="1"/>
        <end position="80"/>
    </location>
</feature>
<organism evidence="2 3">
    <name type="scientific">Oedothorax gibbosus</name>
    <dbReference type="NCBI Taxonomy" id="931172"/>
    <lineage>
        <taxon>Eukaryota</taxon>
        <taxon>Metazoa</taxon>
        <taxon>Ecdysozoa</taxon>
        <taxon>Arthropoda</taxon>
        <taxon>Chelicerata</taxon>
        <taxon>Arachnida</taxon>
        <taxon>Araneae</taxon>
        <taxon>Araneomorphae</taxon>
        <taxon>Entelegynae</taxon>
        <taxon>Araneoidea</taxon>
        <taxon>Linyphiidae</taxon>
        <taxon>Erigoninae</taxon>
        <taxon>Oedothorax</taxon>
    </lineage>
</organism>
<reference evidence="2 3" key="1">
    <citation type="journal article" date="2022" name="Nat. Ecol. Evol.">
        <title>A masculinizing supergene underlies an exaggerated male reproductive morph in a spider.</title>
        <authorList>
            <person name="Hendrickx F."/>
            <person name="De Corte Z."/>
            <person name="Sonet G."/>
            <person name="Van Belleghem S.M."/>
            <person name="Kostlbacher S."/>
            <person name="Vangestel C."/>
        </authorList>
    </citation>
    <scope>NUCLEOTIDE SEQUENCE [LARGE SCALE GENOMIC DNA]</scope>
    <source>
        <strain evidence="2">W744_W776</strain>
    </source>
</reference>
<evidence type="ECO:0000313" key="2">
    <source>
        <dbReference type="EMBL" id="KAG8194338.1"/>
    </source>
</evidence>
<proteinExistence type="predicted"/>
<accession>A0AAV6VEC6</accession>
<gene>
    <name evidence="2" type="ORF">JTE90_029211</name>
</gene>
<dbReference type="EMBL" id="JAFNEN010000104">
    <property type="protein sequence ID" value="KAG8194338.1"/>
    <property type="molecule type" value="Genomic_DNA"/>
</dbReference>
<dbReference type="Proteomes" id="UP000827092">
    <property type="component" value="Unassembled WGS sequence"/>
</dbReference>
<name>A0AAV6VEC6_9ARAC</name>
<comment type="caution">
    <text evidence="2">The sequence shown here is derived from an EMBL/GenBank/DDBJ whole genome shotgun (WGS) entry which is preliminary data.</text>
</comment>
<protein>
    <submittedName>
        <fullName evidence="2">Uncharacterized protein</fullName>
    </submittedName>
</protein>
<sequence>MAAFSLNDSSKGKNKGKSSKKRRAPDPPVIEGKNSASSDIKSNQSSASCFHILAPKKAKHRKSRLPFPIGSHRRRTNLVI</sequence>
<evidence type="ECO:0000313" key="3">
    <source>
        <dbReference type="Proteomes" id="UP000827092"/>
    </source>
</evidence>
<dbReference type="AlphaFoldDB" id="A0AAV6VEC6"/>